<sequence>MRRVLLALAGLAVFAAALVAFLPAAVALRWLAPPLPDLVLEDPQGTIWNGRVGRVLHQGQELGELRWVARRSALLEGAYAADFVLEGPAEARGHLYRSFRDLRLRDVDARAPALLFDGALGPGLRPQGEIALSLAHAHWRDDRLVAIDGRADWRRAALGGALAARLGEIRAVFADTGDGRVRGEVEARDGALDISGGFDTGPAGWRLDLLLASREPAIVRVLQWFGEPAGPGRRRLRMEGAWATATS</sequence>
<evidence type="ECO:0000256" key="7">
    <source>
        <dbReference type="ARBA" id="ARBA00022692"/>
    </source>
</evidence>
<dbReference type="Proteomes" id="UP001595892">
    <property type="component" value="Unassembled WGS sequence"/>
</dbReference>
<evidence type="ECO:0000256" key="4">
    <source>
        <dbReference type="ARBA" id="ARBA00022448"/>
    </source>
</evidence>
<comment type="similarity">
    <text evidence="2">Belongs to the GSP N family.</text>
</comment>
<evidence type="ECO:0000256" key="6">
    <source>
        <dbReference type="ARBA" id="ARBA00022519"/>
    </source>
</evidence>
<evidence type="ECO:0000256" key="1">
    <source>
        <dbReference type="ARBA" id="ARBA00004533"/>
    </source>
</evidence>
<keyword evidence="5" id="KW-1003">Cell membrane</keyword>
<reference evidence="12" key="1">
    <citation type="journal article" date="2019" name="Int. J. Syst. Evol. Microbiol.">
        <title>The Global Catalogue of Microorganisms (GCM) 10K type strain sequencing project: providing services to taxonomists for standard genome sequencing and annotation.</title>
        <authorList>
            <consortium name="The Broad Institute Genomics Platform"/>
            <consortium name="The Broad Institute Genome Sequencing Center for Infectious Disease"/>
            <person name="Wu L."/>
            <person name="Ma J."/>
        </authorList>
    </citation>
    <scope>NUCLEOTIDE SEQUENCE [LARGE SCALE GENOMIC DNA]</scope>
    <source>
        <strain evidence="12">CGMCC 1.13574</strain>
    </source>
</reference>
<name>A0ABV9NMN2_9GAMM</name>
<dbReference type="InterPro" id="IPR022792">
    <property type="entry name" value="T2SS_protein-GspN"/>
</dbReference>
<proteinExistence type="inferred from homology"/>
<gene>
    <name evidence="11" type="primary">gspN</name>
    <name evidence="11" type="ORF">ACFO3Q_15715</name>
</gene>
<keyword evidence="4" id="KW-0813">Transport</keyword>
<evidence type="ECO:0000313" key="11">
    <source>
        <dbReference type="EMBL" id="MFC4729617.1"/>
    </source>
</evidence>
<keyword evidence="9" id="KW-0472">Membrane</keyword>
<comment type="subcellular location">
    <subcellularLocation>
        <location evidence="1">Cell inner membrane</location>
    </subcellularLocation>
</comment>
<accession>A0ABV9NMN2</accession>
<dbReference type="Pfam" id="PF01203">
    <property type="entry name" value="T2SSN"/>
    <property type="match status" value="1"/>
</dbReference>
<evidence type="ECO:0000256" key="10">
    <source>
        <dbReference type="ARBA" id="ARBA00030772"/>
    </source>
</evidence>
<dbReference type="EMBL" id="JBHSGG010000048">
    <property type="protein sequence ID" value="MFC4729617.1"/>
    <property type="molecule type" value="Genomic_DNA"/>
</dbReference>
<evidence type="ECO:0000256" key="9">
    <source>
        <dbReference type="ARBA" id="ARBA00023136"/>
    </source>
</evidence>
<evidence type="ECO:0000256" key="2">
    <source>
        <dbReference type="ARBA" id="ARBA00007208"/>
    </source>
</evidence>
<keyword evidence="12" id="KW-1185">Reference proteome</keyword>
<comment type="caution">
    <text evidence="11">The sequence shown here is derived from an EMBL/GenBank/DDBJ whole genome shotgun (WGS) entry which is preliminary data.</text>
</comment>
<evidence type="ECO:0000313" key="12">
    <source>
        <dbReference type="Proteomes" id="UP001595892"/>
    </source>
</evidence>
<keyword evidence="7" id="KW-0812">Transmembrane</keyword>
<keyword evidence="6" id="KW-0997">Cell inner membrane</keyword>
<organism evidence="11 12">
    <name type="scientific">Coralloluteibacterium thermophilum</name>
    <dbReference type="NCBI Taxonomy" id="2707049"/>
    <lineage>
        <taxon>Bacteria</taxon>
        <taxon>Pseudomonadati</taxon>
        <taxon>Pseudomonadota</taxon>
        <taxon>Gammaproteobacteria</taxon>
        <taxon>Lysobacterales</taxon>
        <taxon>Lysobacteraceae</taxon>
        <taxon>Coralloluteibacterium</taxon>
    </lineage>
</organism>
<evidence type="ECO:0000256" key="5">
    <source>
        <dbReference type="ARBA" id="ARBA00022475"/>
    </source>
</evidence>
<evidence type="ECO:0000256" key="8">
    <source>
        <dbReference type="ARBA" id="ARBA00022927"/>
    </source>
</evidence>
<keyword evidence="8" id="KW-0653">Protein transport</keyword>
<protein>
    <recommendedName>
        <fullName evidence="3">Type II secretion system protein N</fullName>
    </recommendedName>
    <alternativeName>
        <fullName evidence="10">General secretion pathway protein N</fullName>
    </alternativeName>
</protein>
<evidence type="ECO:0000256" key="3">
    <source>
        <dbReference type="ARBA" id="ARBA00021563"/>
    </source>
</evidence>
<dbReference type="RefSeq" id="WP_377005645.1">
    <property type="nucleotide sequence ID" value="NZ_JBHSGG010000048.1"/>
</dbReference>